<dbReference type="PANTHER" id="PTHR43877">
    <property type="entry name" value="AMINOALKYLPHOSPHONATE N-ACETYLTRANSFERASE-RELATED-RELATED"/>
    <property type="match status" value="1"/>
</dbReference>
<proteinExistence type="inferred from homology"/>
<dbReference type="HAMAP" id="MF_01698">
    <property type="entry name" value="MshD"/>
    <property type="match status" value="1"/>
</dbReference>
<accession>A0ABY2JB98</accession>
<comment type="caution">
    <text evidence="6">The sequence shown here is derived from an EMBL/GenBank/DDBJ whole genome shotgun (WGS) entry which is preliminary data.</text>
</comment>
<feature type="binding site" evidence="4">
    <location>
        <position position="193"/>
    </location>
    <ligand>
        <name>1D-myo-inositol 2-(L-cysteinylamino)-2-deoxy-alpha-D-glucopyranoside</name>
        <dbReference type="ChEBI" id="CHEBI:58887"/>
    </ligand>
</feature>
<reference evidence="6 7" key="1">
    <citation type="submission" date="2019-03" db="EMBL/GenBank/DDBJ databases">
        <title>Genomics of glacier-inhabiting Cryobacterium strains.</title>
        <authorList>
            <person name="Liu Q."/>
            <person name="Xin Y.-H."/>
        </authorList>
    </citation>
    <scope>NUCLEOTIDE SEQUENCE [LARGE SCALE GENOMIC DNA]</scope>
    <source>
        <strain evidence="6 7">TMT2-16</strain>
    </source>
</reference>
<protein>
    <recommendedName>
        <fullName evidence="4">Mycothiol acetyltransferase</fullName>
        <shortName evidence="4">MSH acetyltransferase</shortName>
        <ecNumber evidence="4">2.3.1.189</ecNumber>
    </recommendedName>
    <alternativeName>
        <fullName evidence="4">Mycothiol synthase</fullName>
    </alternativeName>
</protein>
<feature type="domain" description="N-acetyltransferase" evidence="5">
    <location>
        <begin position="166"/>
        <end position="314"/>
    </location>
</feature>
<keyword evidence="1 4" id="KW-0808">Transferase</keyword>
<dbReference type="Proteomes" id="UP000297851">
    <property type="component" value="Unassembled WGS sequence"/>
</dbReference>
<keyword evidence="7" id="KW-1185">Reference proteome</keyword>
<feature type="binding site" evidence="4">
    <location>
        <position position="245"/>
    </location>
    <ligand>
        <name>1D-myo-inositol 2-(L-cysteinylamino)-2-deoxy-alpha-D-glucopyranoside</name>
        <dbReference type="ChEBI" id="CHEBI:58887"/>
    </ligand>
</feature>
<evidence type="ECO:0000256" key="4">
    <source>
        <dbReference type="HAMAP-Rule" id="MF_01698"/>
    </source>
</evidence>
<dbReference type="GO" id="GO:0035447">
    <property type="term" value="F:mycothiol synthase activity"/>
    <property type="evidence" value="ECO:0007669"/>
    <property type="project" value="UniProtKB-EC"/>
</dbReference>
<sequence>MCRNRTAPVAFIRFAPDLTDAAFAAEFHRVSATATQGDGYAPFNEQSLFDVAAGHRAPFLVVEKDGNVVVGAGILGAGELDLVVDPARRRHGYGAAALAEILADAPGELTIWSHGDHPAARALADRFAFTAERTLLQLRLDLSKETAGSAPAEPGAPARTGIRAAVQIDAFRPGPDDAEWVALNALVFAAHPEQGALTASDLAARCAEPWFSAGDFLVARDAGTGTGPMVGYNWLKIESGSPVGEIYVVGVHPDAAGRGVGRRLMLAGLDRLRERGCRTADLYVEADSAAAVALYRSLGFTERTIDVQYRRSPR</sequence>
<comment type="similarity">
    <text evidence="4">Belongs to the acetyltransferase family. MshD subfamily.</text>
</comment>
<keyword evidence="3 4" id="KW-0012">Acyltransferase</keyword>
<feature type="binding site" evidence="4">
    <location>
        <begin position="249"/>
        <end position="251"/>
    </location>
    <ligand>
        <name>acetyl-CoA</name>
        <dbReference type="ChEBI" id="CHEBI:57288"/>
        <label>2</label>
    </ligand>
</feature>
<feature type="binding site" evidence="4">
    <location>
        <begin position="256"/>
        <end position="262"/>
    </location>
    <ligand>
        <name>acetyl-CoA</name>
        <dbReference type="ChEBI" id="CHEBI:57288"/>
        <label>2</label>
    </ligand>
</feature>
<dbReference type="PROSITE" id="PS51186">
    <property type="entry name" value="GNAT"/>
    <property type="match status" value="2"/>
</dbReference>
<dbReference type="PIRSF" id="PIRSF021524">
    <property type="entry name" value="MSH_acetyltransferase"/>
    <property type="match status" value="1"/>
</dbReference>
<keyword evidence="2 4" id="KW-0677">Repeat</keyword>
<dbReference type="Gene3D" id="3.40.630.30">
    <property type="match status" value="1"/>
</dbReference>
<dbReference type="SUPFAM" id="SSF55729">
    <property type="entry name" value="Acyl-CoA N-acyltransferases (Nat)"/>
    <property type="match status" value="2"/>
</dbReference>
<evidence type="ECO:0000256" key="3">
    <source>
        <dbReference type="ARBA" id="ARBA00023315"/>
    </source>
</evidence>
<comment type="caution">
    <text evidence="4">Lacks conserved residue(s) required for the propagation of feature annotation.</text>
</comment>
<name>A0ABY2JB98_9MICO</name>
<comment type="subunit">
    <text evidence="4">Monomer.</text>
</comment>
<dbReference type="InterPro" id="IPR016181">
    <property type="entry name" value="Acyl_CoA_acyltransferase"/>
</dbReference>
<evidence type="ECO:0000256" key="1">
    <source>
        <dbReference type="ARBA" id="ARBA00022679"/>
    </source>
</evidence>
<dbReference type="Pfam" id="PF00583">
    <property type="entry name" value="Acetyltransf_1"/>
    <property type="match status" value="2"/>
</dbReference>
<dbReference type="InterPro" id="IPR000182">
    <property type="entry name" value="GNAT_dom"/>
</dbReference>
<feature type="binding site" evidence="4">
    <location>
        <position position="45"/>
    </location>
    <ligand>
        <name>1D-myo-inositol 2-(L-cysteinylamino)-2-deoxy-alpha-D-glucopyranoside</name>
        <dbReference type="ChEBI" id="CHEBI:58887"/>
    </ligand>
</feature>
<feature type="binding site" evidence="4">
    <location>
        <position position="283"/>
    </location>
    <ligand>
        <name>1D-myo-inositol 2-(L-cysteinylamino)-2-deoxy-alpha-D-glucopyranoside</name>
        <dbReference type="ChEBI" id="CHEBI:58887"/>
    </ligand>
</feature>
<dbReference type="EMBL" id="SOGO01000026">
    <property type="protein sequence ID" value="TFD02233.1"/>
    <property type="molecule type" value="Genomic_DNA"/>
</dbReference>
<evidence type="ECO:0000256" key="2">
    <source>
        <dbReference type="ARBA" id="ARBA00022737"/>
    </source>
</evidence>
<dbReference type="InterPro" id="IPR050832">
    <property type="entry name" value="Bact_Acetyltransf"/>
</dbReference>
<feature type="binding site" evidence="4">
    <location>
        <position position="236"/>
    </location>
    <ligand>
        <name>1D-myo-inositol 2-(L-cysteinylamino)-2-deoxy-alpha-D-glucopyranoside</name>
        <dbReference type="ChEBI" id="CHEBI:58887"/>
    </ligand>
</feature>
<dbReference type="EC" id="2.3.1.189" evidence="4"/>
<evidence type="ECO:0000259" key="5">
    <source>
        <dbReference type="PROSITE" id="PS51186"/>
    </source>
</evidence>
<comment type="catalytic activity">
    <reaction evidence="4">
        <text>1D-myo-inositol 2-(L-cysteinylamino)-2-deoxy-alpha-D-glucopyranoside + acetyl-CoA = mycothiol + CoA + H(+)</text>
        <dbReference type="Rhea" id="RHEA:26172"/>
        <dbReference type="ChEBI" id="CHEBI:15378"/>
        <dbReference type="ChEBI" id="CHEBI:16768"/>
        <dbReference type="ChEBI" id="CHEBI:57287"/>
        <dbReference type="ChEBI" id="CHEBI:57288"/>
        <dbReference type="ChEBI" id="CHEBI:58887"/>
        <dbReference type="EC" id="2.3.1.189"/>
    </reaction>
</comment>
<comment type="function">
    <text evidence="4">Catalyzes the transfer of acetyl from acetyl-CoA to desacetylmycothiol (Cys-GlcN-Ins) to form mycothiol.</text>
</comment>
<gene>
    <name evidence="4 6" type="primary">mshD</name>
    <name evidence="6" type="ORF">E3T25_09480</name>
</gene>
<evidence type="ECO:0000313" key="7">
    <source>
        <dbReference type="Proteomes" id="UP000297851"/>
    </source>
</evidence>
<feature type="domain" description="N-acetyltransferase" evidence="5">
    <location>
        <begin position="9"/>
        <end position="147"/>
    </location>
</feature>
<dbReference type="CDD" id="cd04301">
    <property type="entry name" value="NAT_SF"/>
    <property type="match status" value="2"/>
</dbReference>
<dbReference type="InterPro" id="IPR017813">
    <property type="entry name" value="Mycothiol_AcTrfase"/>
</dbReference>
<feature type="binding site" evidence="4">
    <location>
        <begin position="82"/>
        <end position="84"/>
    </location>
    <ligand>
        <name>acetyl-CoA</name>
        <dbReference type="ChEBI" id="CHEBI:57288"/>
        <label>1</label>
    </ligand>
</feature>
<organism evidence="6 7">
    <name type="scientific">Cryobacterium sandaracinum</name>
    <dbReference type="NCBI Taxonomy" id="1259247"/>
    <lineage>
        <taxon>Bacteria</taxon>
        <taxon>Bacillati</taxon>
        <taxon>Actinomycetota</taxon>
        <taxon>Actinomycetes</taxon>
        <taxon>Micrococcales</taxon>
        <taxon>Microbacteriaceae</taxon>
        <taxon>Cryobacterium</taxon>
    </lineage>
</organism>
<dbReference type="NCBIfam" id="TIGR03448">
    <property type="entry name" value="mycothiol_MshD"/>
    <property type="match status" value="1"/>
</dbReference>
<evidence type="ECO:0000313" key="6">
    <source>
        <dbReference type="EMBL" id="TFD02233.1"/>
    </source>
</evidence>